<protein>
    <submittedName>
        <fullName evidence="1">Uncharacterized protein</fullName>
    </submittedName>
</protein>
<proteinExistence type="predicted"/>
<evidence type="ECO:0000313" key="1">
    <source>
        <dbReference type="EMBL" id="OCT95909.1"/>
    </source>
</evidence>
<dbReference type="EMBL" id="CM004468">
    <property type="protein sequence ID" value="OCT95909.1"/>
    <property type="molecule type" value="Genomic_DNA"/>
</dbReference>
<organism evidence="1 2">
    <name type="scientific">Xenopus laevis</name>
    <name type="common">African clawed frog</name>
    <dbReference type="NCBI Taxonomy" id="8355"/>
    <lineage>
        <taxon>Eukaryota</taxon>
        <taxon>Metazoa</taxon>
        <taxon>Chordata</taxon>
        <taxon>Craniata</taxon>
        <taxon>Vertebrata</taxon>
        <taxon>Euteleostomi</taxon>
        <taxon>Amphibia</taxon>
        <taxon>Batrachia</taxon>
        <taxon>Anura</taxon>
        <taxon>Pipoidea</taxon>
        <taxon>Pipidae</taxon>
        <taxon>Xenopodinae</taxon>
        <taxon>Xenopus</taxon>
        <taxon>Xenopus</taxon>
    </lineage>
</organism>
<accession>A0A974DPQ3</accession>
<dbReference type="Proteomes" id="UP000694892">
    <property type="component" value="Chromosome 2L"/>
</dbReference>
<evidence type="ECO:0000313" key="2">
    <source>
        <dbReference type="Proteomes" id="UP000694892"/>
    </source>
</evidence>
<sequence length="85" mass="9174">MAKPTLGNSIVCKTGSPTFFCFAHEPHSFTGWGSLVQRIPLGITLVSNRTSSSLASHPTPASIFNAGFVPAQSSRWAMRGRHIEM</sequence>
<gene>
    <name evidence="1" type="ORF">XELAEV_18013598mg</name>
</gene>
<reference evidence="2" key="1">
    <citation type="journal article" date="2016" name="Nature">
        <title>Genome evolution in the allotetraploid frog Xenopus laevis.</title>
        <authorList>
            <person name="Session A.M."/>
            <person name="Uno Y."/>
            <person name="Kwon T."/>
            <person name="Chapman J.A."/>
            <person name="Toyoda A."/>
            <person name="Takahashi S."/>
            <person name="Fukui A."/>
            <person name="Hikosaka A."/>
            <person name="Suzuki A."/>
            <person name="Kondo M."/>
            <person name="van Heeringen S.J."/>
            <person name="Quigley I."/>
            <person name="Heinz S."/>
            <person name="Ogino H."/>
            <person name="Ochi H."/>
            <person name="Hellsten U."/>
            <person name="Lyons J.B."/>
            <person name="Simakov O."/>
            <person name="Putnam N."/>
            <person name="Stites J."/>
            <person name="Kuroki Y."/>
            <person name="Tanaka T."/>
            <person name="Michiue T."/>
            <person name="Watanabe M."/>
            <person name="Bogdanovic O."/>
            <person name="Lister R."/>
            <person name="Georgiou G."/>
            <person name="Paranjpe S.S."/>
            <person name="van Kruijsbergen I."/>
            <person name="Shu S."/>
            <person name="Carlson J."/>
            <person name="Kinoshita T."/>
            <person name="Ohta Y."/>
            <person name="Mawaribuchi S."/>
            <person name="Jenkins J."/>
            <person name="Grimwood J."/>
            <person name="Schmutz J."/>
            <person name="Mitros T."/>
            <person name="Mozaffari S.V."/>
            <person name="Suzuki Y."/>
            <person name="Haramoto Y."/>
            <person name="Yamamoto T.S."/>
            <person name="Takagi C."/>
            <person name="Heald R."/>
            <person name="Miller K."/>
            <person name="Haudenschild C."/>
            <person name="Kitzman J."/>
            <person name="Nakayama T."/>
            <person name="Izutsu Y."/>
            <person name="Robert J."/>
            <person name="Fortriede J."/>
            <person name="Burns K."/>
            <person name="Lotay V."/>
            <person name="Karimi K."/>
            <person name="Yasuoka Y."/>
            <person name="Dichmann D.S."/>
            <person name="Flajnik M.F."/>
            <person name="Houston D.W."/>
            <person name="Shendure J."/>
            <person name="DuPasquier L."/>
            <person name="Vize P.D."/>
            <person name="Zorn A.M."/>
            <person name="Ito M."/>
            <person name="Marcotte E.M."/>
            <person name="Wallingford J.B."/>
            <person name="Ito Y."/>
            <person name="Asashima M."/>
            <person name="Ueno N."/>
            <person name="Matsuda Y."/>
            <person name="Veenstra G.J."/>
            <person name="Fujiyama A."/>
            <person name="Harland R.M."/>
            <person name="Taira M."/>
            <person name="Rokhsar D.S."/>
        </authorList>
    </citation>
    <scope>NUCLEOTIDE SEQUENCE [LARGE SCALE GENOMIC DNA]</scope>
    <source>
        <strain evidence="2">J</strain>
    </source>
</reference>
<dbReference type="AlphaFoldDB" id="A0A974DPQ3"/>
<name>A0A974DPQ3_XENLA</name>